<feature type="transmembrane region" description="Helical" evidence="5">
    <location>
        <begin position="83"/>
        <end position="102"/>
    </location>
</feature>
<reference evidence="7 8" key="1">
    <citation type="submission" date="2019-12" db="EMBL/GenBank/DDBJ databases">
        <title>Draft genome sequences Bradyrhizobium cajani AMBPC1010, Bradyrhizobium pachyrhizi AMBPC1040 and Bradyrhizobium yuanmingense ALSPC3051, three plant growth promoting strains isolated from nodules of Cajanus cajan L. in Dominican Republic.</title>
        <authorList>
            <person name="Flores-Felix J.D."/>
            <person name="Araujo J."/>
            <person name="Diaz-Alcantara C."/>
            <person name="Gonzalez-Andres F."/>
            <person name="Velazquez E."/>
        </authorList>
    </citation>
    <scope>NUCLEOTIDE SEQUENCE [LARGE SCALE GENOMIC DNA]</scope>
    <source>
        <strain evidence="7 8">1040</strain>
    </source>
</reference>
<feature type="transmembrane region" description="Helical" evidence="5">
    <location>
        <begin position="438"/>
        <end position="462"/>
    </location>
</feature>
<dbReference type="PRINTS" id="PR01036">
    <property type="entry name" value="TCRTETB"/>
</dbReference>
<feature type="transmembrane region" description="Helical" evidence="5">
    <location>
        <begin position="310"/>
        <end position="328"/>
    </location>
</feature>
<feature type="transmembrane region" description="Helical" evidence="5">
    <location>
        <begin position="108"/>
        <end position="132"/>
    </location>
</feature>
<comment type="caution">
    <text evidence="7">The sequence shown here is derived from an EMBL/GenBank/DDBJ whole genome shotgun (WGS) entry which is preliminary data.</text>
</comment>
<comment type="subcellular location">
    <subcellularLocation>
        <location evidence="1">Membrane</location>
        <topology evidence="1">Multi-pass membrane protein</topology>
    </subcellularLocation>
</comment>
<name>A0A844SI36_9BRAD</name>
<dbReference type="PROSITE" id="PS50850">
    <property type="entry name" value="MFS"/>
    <property type="match status" value="1"/>
</dbReference>
<accession>A0A844SI36</accession>
<evidence type="ECO:0000313" key="7">
    <source>
        <dbReference type="EMBL" id="MVT65185.1"/>
    </source>
</evidence>
<feature type="transmembrane region" description="Helical" evidence="5">
    <location>
        <begin position="233"/>
        <end position="255"/>
    </location>
</feature>
<keyword evidence="4 5" id="KW-0472">Membrane</keyword>
<protein>
    <submittedName>
        <fullName evidence="7">MFS transporter</fullName>
    </submittedName>
</protein>
<dbReference type="InterPro" id="IPR011701">
    <property type="entry name" value="MFS"/>
</dbReference>
<dbReference type="GO" id="GO:0022857">
    <property type="term" value="F:transmembrane transporter activity"/>
    <property type="evidence" value="ECO:0007669"/>
    <property type="project" value="InterPro"/>
</dbReference>
<dbReference type="EMBL" id="WQNF01000005">
    <property type="protein sequence ID" value="MVT65185.1"/>
    <property type="molecule type" value="Genomic_DNA"/>
</dbReference>
<feature type="transmembrane region" description="Helical" evidence="5">
    <location>
        <begin position="15"/>
        <end position="39"/>
    </location>
</feature>
<organism evidence="7 8">
    <name type="scientific">Bradyrhizobium pachyrhizi</name>
    <dbReference type="NCBI Taxonomy" id="280333"/>
    <lineage>
        <taxon>Bacteria</taxon>
        <taxon>Pseudomonadati</taxon>
        <taxon>Pseudomonadota</taxon>
        <taxon>Alphaproteobacteria</taxon>
        <taxon>Hyphomicrobiales</taxon>
        <taxon>Nitrobacteraceae</taxon>
        <taxon>Bradyrhizobium</taxon>
    </lineage>
</organism>
<dbReference type="AlphaFoldDB" id="A0A844SI36"/>
<evidence type="ECO:0000256" key="2">
    <source>
        <dbReference type="ARBA" id="ARBA00022692"/>
    </source>
</evidence>
<dbReference type="Gene3D" id="1.20.1720.10">
    <property type="entry name" value="Multidrug resistance protein D"/>
    <property type="match status" value="1"/>
</dbReference>
<sequence length="468" mass="48943">MHQIVSTRADTSRRWWVLAIVVSAQFMFGVDAFIVNVAIPTIAAELHATPAQIEAVIAIYLIAYATLVVTGGRLGDIHGTRNVFIAGVAGFSVTSLWCGLAQSGPELIVARLAQGATAALMVPQVLATLHLLFSDAARARAFGIYGIVLGLAGAAGFMLGGVLVTLDLAGLGWRAVFFVNVPCGVIIIAAALKIMPTVPRRAGTRLDIPGAIVLFAGLLCLIGPLLFGHDFGWTAWVWLVMTVGIAVIATFVRLERAVARRGGMPLIDLSLLSDSAFMRGLVAVFFFFFANLSFYLIMTMFMQKGLQIPPLQAGLVFVPLALTFVVASRHSGVRARHRGTLVLIEGCALQIVGLAVLVATIEVVAAPSALLLALVLMIFGYGQGLVMAPLSSAVLASVQPASAGAGSGMYGTTTQIGNAAGVAAIGAVFFAIESTMSARLALFAACALFVLSIAISAAFLSWMRRATP</sequence>
<keyword evidence="2 5" id="KW-0812">Transmembrane</keyword>
<dbReference type="PANTHER" id="PTHR42718:SF39">
    <property type="entry name" value="ACTINORHODIN TRANSPORTER-RELATED"/>
    <property type="match status" value="1"/>
</dbReference>
<proteinExistence type="predicted"/>
<evidence type="ECO:0000256" key="3">
    <source>
        <dbReference type="ARBA" id="ARBA00022989"/>
    </source>
</evidence>
<dbReference type="InterPro" id="IPR020846">
    <property type="entry name" value="MFS_dom"/>
</dbReference>
<feature type="transmembrane region" description="Helical" evidence="5">
    <location>
        <begin position="408"/>
        <end position="432"/>
    </location>
</feature>
<feature type="transmembrane region" description="Helical" evidence="5">
    <location>
        <begin position="206"/>
        <end position="227"/>
    </location>
</feature>
<evidence type="ECO:0000256" key="5">
    <source>
        <dbReference type="SAM" id="Phobius"/>
    </source>
</evidence>
<keyword evidence="3 5" id="KW-1133">Transmembrane helix</keyword>
<dbReference type="RefSeq" id="WP_157342565.1">
    <property type="nucleotide sequence ID" value="NZ_CP121667.1"/>
</dbReference>
<dbReference type="SUPFAM" id="SSF103473">
    <property type="entry name" value="MFS general substrate transporter"/>
    <property type="match status" value="1"/>
</dbReference>
<dbReference type="Pfam" id="PF07690">
    <property type="entry name" value="MFS_1"/>
    <property type="match status" value="1"/>
</dbReference>
<evidence type="ECO:0000259" key="6">
    <source>
        <dbReference type="PROSITE" id="PS50850"/>
    </source>
</evidence>
<evidence type="ECO:0000313" key="8">
    <source>
        <dbReference type="Proteomes" id="UP000436468"/>
    </source>
</evidence>
<dbReference type="PANTHER" id="PTHR42718">
    <property type="entry name" value="MAJOR FACILITATOR SUPERFAMILY MULTIDRUG TRANSPORTER MFSC"/>
    <property type="match status" value="1"/>
</dbReference>
<keyword evidence="8" id="KW-1185">Reference proteome</keyword>
<feature type="transmembrane region" description="Helical" evidence="5">
    <location>
        <begin position="51"/>
        <end position="71"/>
    </location>
</feature>
<evidence type="ECO:0000256" key="4">
    <source>
        <dbReference type="ARBA" id="ARBA00023136"/>
    </source>
</evidence>
<feature type="transmembrane region" description="Helical" evidence="5">
    <location>
        <begin position="172"/>
        <end position="194"/>
    </location>
</feature>
<feature type="transmembrane region" description="Helical" evidence="5">
    <location>
        <begin position="144"/>
        <end position="166"/>
    </location>
</feature>
<dbReference type="InterPro" id="IPR036259">
    <property type="entry name" value="MFS_trans_sf"/>
</dbReference>
<feature type="transmembrane region" description="Helical" evidence="5">
    <location>
        <begin position="340"/>
        <end position="364"/>
    </location>
</feature>
<feature type="transmembrane region" description="Helical" evidence="5">
    <location>
        <begin position="276"/>
        <end position="298"/>
    </location>
</feature>
<dbReference type="Proteomes" id="UP000436468">
    <property type="component" value="Unassembled WGS sequence"/>
</dbReference>
<dbReference type="CDD" id="cd17321">
    <property type="entry name" value="MFS_MMR_MDR_like"/>
    <property type="match status" value="1"/>
</dbReference>
<feature type="domain" description="Major facilitator superfamily (MFS) profile" evidence="6">
    <location>
        <begin position="17"/>
        <end position="464"/>
    </location>
</feature>
<dbReference type="GO" id="GO:0016020">
    <property type="term" value="C:membrane"/>
    <property type="evidence" value="ECO:0007669"/>
    <property type="project" value="UniProtKB-SubCell"/>
</dbReference>
<dbReference type="Gene3D" id="1.20.1250.20">
    <property type="entry name" value="MFS general substrate transporter like domains"/>
    <property type="match status" value="1"/>
</dbReference>
<gene>
    <name evidence="7" type="ORF">GPL21_08700</name>
</gene>
<feature type="transmembrane region" description="Helical" evidence="5">
    <location>
        <begin position="370"/>
        <end position="396"/>
    </location>
</feature>
<evidence type="ECO:0000256" key="1">
    <source>
        <dbReference type="ARBA" id="ARBA00004141"/>
    </source>
</evidence>